<dbReference type="AlphaFoldDB" id="A0A817LLF7"/>
<dbReference type="Proteomes" id="UP000663825">
    <property type="component" value="Unassembled WGS sequence"/>
</dbReference>
<protein>
    <recommendedName>
        <fullName evidence="2">MULE transposase domain-containing protein</fullName>
    </recommendedName>
</protein>
<proteinExistence type="predicted"/>
<feature type="compositionally biased region" description="Polar residues" evidence="1">
    <location>
        <begin position="118"/>
        <end position="134"/>
    </location>
</feature>
<evidence type="ECO:0000313" key="3">
    <source>
        <dbReference type="EMBL" id="CAF3015985.1"/>
    </source>
</evidence>
<dbReference type="Pfam" id="PF10551">
    <property type="entry name" value="MULE"/>
    <property type="match status" value="1"/>
</dbReference>
<feature type="region of interest" description="Disordered" evidence="1">
    <location>
        <begin position="113"/>
        <end position="134"/>
    </location>
</feature>
<sequence>MFPTEALIDTSILPSDIMLLRDVKFFDFVRKEAGDAAVDLFEIQSINCVKSLLMTVDVYCIMNLRSKALDCFKNKHGFMLDDDTFIIKTGIKGNMDYLIDLLKQKCTDDAKLTKSSKRNQSSSPLDRTINRSSTTTESTMAFLSSNSSNVVTSKSLNLSLDEHKTYINNTLNNWCKNNESRLNLSNVSLIEAADNQQSFTCSDTVSDQESSSDTTPDHESSSNAVLLNSTSTSITTDDHESLERPSPLLKSKNGCLGLGVYFTRSIEGTIEKAEGTGSAHIIAEIYIEKVYEAERKVISRVHRFLSIPAIQVKIEIEAHAAITDEPTSTIIHSALRAYPLGAAGQLPKNESLMLMIQRQRTTETVGADWSFTRKIEKKYRGEGFILHQDKKLIIFTKKTNLSILKQNKHWCTDGTFKMCPDDYYQLFILHAMMIDAIIPLVYGLLIGNSAEDYNLFFEKVLKQDNFQPESNMTDFETGTIQSVKDLLSTILHKGCLFHFSQAVWRQVQRKGLTTKYNEDEVFRLNVKQLIALAFVSLD</sequence>
<dbReference type="InterPro" id="IPR018289">
    <property type="entry name" value="MULE_transposase_dom"/>
</dbReference>
<evidence type="ECO:0000259" key="2">
    <source>
        <dbReference type="Pfam" id="PF10551"/>
    </source>
</evidence>
<organism evidence="3 4">
    <name type="scientific">Rotaria socialis</name>
    <dbReference type="NCBI Taxonomy" id="392032"/>
    <lineage>
        <taxon>Eukaryota</taxon>
        <taxon>Metazoa</taxon>
        <taxon>Spiralia</taxon>
        <taxon>Gnathifera</taxon>
        <taxon>Rotifera</taxon>
        <taxon>Eurotatoria</taxon>
        <taxon>Bdelloidea</taxon>
        <taxon>Philodinida</taxon>
        <taxon>Philodinidae</taxon>
        <taxon>Rotaria</taxon>
    </lineage>
</organism>
<feature type="compositionally biased region" description="Polar residues" evidence="1">
    <location>
        <begin position="200"/>
        <end position="214"/>
    </location>
</feature>
<name>A0A817LLF7_9BILA</name>
<feature type="compositionally biased region" description="Polar residues" evidence="1">
    <location>
        <begin position="221"/>
        <end position="235"/>
    </location>
</feature>
<feature type="domain" description="MULE transposase" evidence="2">
    <location>
        <begin position="410"/>
        <end position="501"/>
    </location>
</feature>
<feature type="region of interest" description="Disordered" evidence="1">
    <location>
        <begin position="200"/>
        <end position="246"/>
    </location>
</feature>
<accession>A0A817LLF7</accession>
<dbReference type="EMBL" id="CAJNXB010000066">
    <property type="protein sequence ID" value="CAF3015985.1"/>
    <property type="molecule type" value="Genomic_DNA"/>
</dbReference>
<gene>
    <name evidence="3" type="ORF">TIS948_LOCUS2193</name>
</gene>
<evidence type="ECO:0000256" key="1">
    <source>
        <dbReference type="SAM" id="MobiDB-lite"/>
    </source>
</evidence>
<evidence type="ECO:0000313" key="4">
    <source>
        <dbReference type="Proteomes" id="UP000663825"/>
    </source>
</evidence>
<reference evidence="3" key="1">
    <citation type="submission" date="2021-02" db="EMBL/GenBank/DDBJ databases">
        <authorList>
            <person name="Nowell W R."/>
        </authorList>
    </citation>
    <scope>NUCLEOTIDE SEQUENCE</scope>
</reference>
<comment type="caution">
    <text evidence="3">The sequence shown here is derived from an EMBL/GenBank/DDBJ whole genome shotgun (WGS) entry which is preliminary data.</text>
</comment>